<sequence>MDYRKDRWDMDYRKAGAVVKKISSFVPRRRWDMDYCKARWDMDYRVNAS</sequence>
<gene>
    <name evidence="1" type="ordered locus">LOC_Os11g38770</name>
</gene>
<dbReference type="EMBL" id="DP000010">
    <property type="protein sequence ID" value="ABA94580.1"/>
    <property type="molecule type" value="Genomic_DNA"/>
</dbReference>
<dbReference type="AlphaFoldDB" id="Q2R1L8"/>
<name>Q2R1L8_ORYSJ</name>
<reference evidence="1" key="2">
    <citation type="submission" date="2005-04" db="EMBL/GenBank/DDBJ databases">
        <authorList>
            <person name="Buell C.R."/>
            <person name="Wing R.A."/>
            <person name="McCombie W.A."/>
            <person name="Ouyang S."/>
        </authorList>
    </citation>
    <scope>NUCLEOTIDE SEQUENCE</scope>
</reference>
<accession>Q2R1L8</accession>
<protein>
    <submittedName>
        <fullName evidence="1">Uncharacterized protein</fullName>
    </submittedName>
</protein>
<reference evidence="1" key="1">
    <citation type="journal article" date="2005" name="BMC Biol.">
        <title>The sequence of rice chromosomes 11 and 12, rich in disease resistance genes and recent gene duplications.</title>
        <authorList>
            <consortium name="The rice chromosomes 11 and 12 sequencing consortia"/>
        </authorList>
    </citation>
    <scope>NUCLEOTIDE SEQUENCE [LARGE SCALE GENOMIC DNA]</scope>
</reference>
<proteinExistence type="predicted"/>
<reference evidence="1" key="3">
    <citation type="submission" date="2006-01" db="EMBL/GenBank/DDBJ databases">
        <authorList>
            <person name="Buell R."/>
        </authorList>
    </citation>
    <scope>NUCLEOTIDE SEQUENCE</scope>
</reference>
<evidence type="ECO:0000313" key="1">
    <source>
        <dbReference type="EMBL" id="ABA94580.1"/>
    </source>
</evidence>
<organism evidence="1">
    <name type="scientific">Oryza sativa subsp. japonica</name>
    <name type="common">Rice</name>
    <dbReference type="NCBI Taxonomy" id="39947"/>
    <lineage>
        <taxon>Eukaryota</taxon>
        <taxon>Viridiplantae</taxon>
        <taxon>Streptophyta</taxon>
        <taxon>Embryophyta</taxon>
        <taxon>Tracheophyta</taxon>
        <taxon>Spermatophyta</taxon>
        <taxon>Magnoliopsida</taxon>
        <taxon>Liliopsida</taxon>
        <taxon>Poales</taxon>
        <taxon>Poaceae</taxon>
        <taxon>BOP clade</taxon>
        <taxon>Oryzoideae</taxon>
        <taxon>Oryzeae</taxon>
        <taxon>Oryzinae</taxon>
        <taxon>Oryza</taxon>
        <taxon>Oryza sativa</taxon>
    </lineage>
</organism>